<dbReference type="Proteomes" id="UP000095283">
    <property type="component" value="Unplaced"/>
</dbReference>
<reference evidence="4" key="1">
    <citation type="submission" date="2016-11" db="UniProtKB">
        <authorList>
            <consortium name="WormBaseParasite"/>
        </authorList>
    </citation>
    <scope>IDENTIFICATION</scope>
</reference>
<sequence>MEAFKKAQAVVSPLKTAKFAPIINNVIRMSHRSGFRGLHYHILTIFTRGALSDIKEVQSALTAASEAPLSVLFIGVGDGDFSQLHKLVSKRKDGQRQCVQLVCLKDILNASDSPFENKTRIAENALRAIPQHMTDYMHTANIAAKPPIQVRNFSVFHICFVFHVIFQIIAEYLDVELGGRNCLTVRIPERSHSVLQTTKEQYQRRLKERGLAKNPADPHKTAHYD</sequence>
<dbReference type="AlphaFoldDB" id="A0A1I7XTW0"/>
<evidence type="ECO:0000313" key="4">
    <source>
        <dbReference type="WBParaSite" id="Hba_20961"/>
    </source>
</evidence>
<dbReference type="WBParaSite" id="Hba_20961">
    <property type="protein sequence ID" value="Hba_20961"/>
    <property type="gene ID" value="Hba_20961"/>
</dbReference>
<accession>A0A1I7XTW0</accession>
<feature type="region of interest" description="Disordered" evidence="1">
    <location>
        <begin position="205"/>
        <end position="225"/>
    </location>
</feature>
<dbReference type="PANTHER" id="PTHR10857">
    <property type="entry name" value="COPINE"/>
    <property type="match status" value="1"/>
</dbReference>
<protein>
    <submittedName>
        <fullName evidence="4">Copine domain-containing protein</fullName>
    </submittedName>
</protein>
<evidence type="ECO:0000259" key="2">
    <source>
        <dbReference type="Pfam" id="PF07002"/>
    </source>
</evidence>
<dbReference type="PANTHER" id="PTHR10857:SF101">
    <property type="entry name" value="COPINE FAMILY PROTEIN 5"/>
    <property type="match status" value="1"/>
</dbReference>
<name>A0A1I7XTW0_HETBA</name>
<dbReference type="GO" id="GO:0071277">
    <property type="term" value="P:cellular response to calcium ion"/>
    <property type="evidence" value="ECO:0007669"/>
    <property type="project" value="TreeGrafter"/>
</dbReference>
<dbReference type="GO" id="GO:0005544">
    <property type="term" value="F:calcium-dependent phospholipid binding"/>
    <property type="evidence" value="ECO:0007669"/>
    <property type="project" value="InterPro"/>
</dbReference>
<dbReference type="Pfam" id="PF07002">
    <property type="entry name" value="Copine"/>
    <property type="match status" value="1"/>
</dbReference>
<dbReference type="InterPro" id="IPR010734">
    <property type="entry name" value="Copine_C"/>
</dbReference>
<organism evidence="3 4">
    <name type="scientific">Heterorhabditis bacteriophora</name>
    <name type="common">Entomopathogenic nematode worm</name>
    <dbReference type="NCBI Taxonomy" id="37862"/>
    <lineage>
        <taxon>Eukaryota</taxon>
        <taxon>Metazoa</taxon>
        <taxon>Ecdysozoa</taxon>
        <taxon>Nematoda</taxon>
        <taxon>Chromadorea</taxon>
        <taxon>Rhabditida</taxon>
        <taxon>Rhabditina</taxon>
        <taxon>Rhabditomorpha</taxon>
        <taxon>Strongyloidea</taxon>
        <taxon>Heterorhabditidae</taxon>
        <taxon>Heterorhabditis</taxon>
    </lineage>
</organism>
<evidence type="ECO:0000313" key="3">
    <source>
        <dbReference type="Proteomes" id="UP000095283"/>
    </source>
</evidence>
<evidence type="ECO:0000256" key="1">
    <source>
        <dbReference type="SAM" id="MobiDB-lite"/>
    </source>
</evidence>
<feature type="domain" description="Copine C-terminal" evidence="2">
    <location>
        <begin position="1"/>
        <end position="143"/>
    </location>
</feature>
<dbReference type="InterPro" id="IPR045052">
    <property type="entry name" value="Copine"/>
</dbReference>
<keyword evidence="3" id="KW-1185">Reference proteome</keyword>
<proteinExistence type="predicted"/>
<dbReference type="InterPro" id="IPR036465">
    <property type="entry name" value="vWFA_dom_sf"/>
</dbReference>
<dbReference type="SUPFAM" id="SSF53300">
    <property type="entry name" value="vWA-like"/>
    <property type="match status" value="1"/>
</dbReference>
<dbReference type="GO" id="GO:0005886">
    <property type="term" value="C:plasma membrane"/>
    <property type="evidence" value="ECO:0007669"/>
    <property type="project" value="TreeGrafter"/>
</dbReference>